<name>A0A433SE99_9BURK</name>
<evidence type="ECO:0000259" key="5">
    <source>
        <dbReference type="PROSITE" id="PS51462"/>
    </source>
</evidence>
<dbReference type="GO" id="GO:0017111">
    <property type="term" value="F:ribonucleoside triphosphate phosphatase activity"/>
    <property type="evidence" value="ECO:0007669"/>
    <property type="project" value="InterPro"/>
</dbReference>
<evidence type="ECO:0000256" key="4">
    <source>
        <dbReference type="RuleBase" id="RU364043"/>
    </source>
</evidence>
<proteinExistence type="inferred from homology"/>
<dbReference type="PANTHER" id="PTHR43736:SF1">
    <property type="entry name" value="DIHYDRONEOPTERIN TRIPHOSPHATE DIPHOSPHATASE"/>
    <property type="match status" value="1"/>
</dbReference>
<dbReference type="GO" id="GO:0017110">
    <property type="term" value="F:nucleoside diphosphate phosphatase activity"/>
    <property type="evidence" value="ECO:0007669"/>
    <property type="project" value="InterPro"/>
</dbReference>
<feature type="domain" description="Nudix hydrolase" evidence="5">
    <location>
        <begin position="9"/>
        <end position="139"/>
    </location>
</feature>
<comment type="similarity">
    <text evidence="1 4">Belongs to the Nudix hydrolase family. NudJ subfamily.</text>
</comment>
<dbReference type="OrthoDB" id="8594221at2"/>
<evidence type="ECO:0000313" key="6">
    <source>
        <dbReference type="EMBL" id="RUS67089.1"/>
    </source>
</evidence>
<dbReference type="Gene3D" id="3.90.79.10">
    <property type="entry name" value="Nucleoside Triphosphate Pyrophosphohydrolase"/>
    <property type="match status" value="1"/>
</dbReference>
<dbReference type="AlphaFoldDB" id="A0A433SE99"/>
<evidence type="ECO:0000256" key="2">
    <source>
        <dbReference type="ARBA" id="ARBA00011245"/>
    </source>
</evidence>
<sequence length="170" mass="19352">MNKKLVRWSPRTTVAAIIEREGLFLLVEEDTVDGLRLNNPAGHLDQGESLLQACTRETLEESAWQFTPTALVGIYMHRFVASRGGDMTYLRFSFCGSLGEHEPDRVLDEGIVRAVWMSYEEIQACPERHRTPLLMQGLDDYRQGCRYPLEILTANASIYRQQPDTFVASV</sequence>
<comment type="subunit">
    <text evidence="2 4">Monomer.</text>
</comment>
<reference evidence="6 7" key="1">
    <citation type="submission" date="2018-01" db="EMBL/GenBank/DDBJ databases">
        <title>Saezia sanguinis gen. nov., sp. nov., in the order Burkholderiales isolated from human blood.</title>
        <authorList>
            <person name="Medina-Pascual M.J."/>
            <person name="Valdezate S."/>
            <person name="Monzon S."/>
            <person name="Cuesta I."/>
            <person name="Carrasco G."/>
            <person name="Villalon P."/>
            <person name="Saez-Nieto J.A."/>
        </authorList>
    </citation>
    <scope>NUCLEOTIDE SEQUENCE [LARGE SCALE GENOMIC DNA]</scope>
    <source>
        <strain evidence="6 7">CNM695-12</strain>
    </source>
</reference>
<protein>
    <recommendedName>
        <fullName evidence="3 4">Phosphatase NudJ</fullName>
        <ecNumber evidence="4">3.6.1.-</ecNumber>
    </recommendedName>
</protein>
<dbReference type="GO" id="GO:0004787">
    <property type="term" value="F:thiamine diphosphate phosphatase activity"/>
    <property type="evidence" value="ECO:0007669"/>
    <property type="project" value="InterPro"/>
</dbReference>
<dbReference type="Pfam" id="PF00293">
    <property type="entry name" value="NUDIX"/>
    <property type="match status" value="1"/>
</dbReference>
<comment type="caution">
    <text evidence="6">The sequence shown here is derived from an EMBL/GenBank/DDBJ whole genome shotgun (WGS) entry which is preliminary data.</text>
</comment>
<dbReference type="Proteomes" id="UP000286947">
    <property type="component" value="Unassembled WGS sequence"/>
</dbReference>
<accession>A0A433SE99</accession>
<keyword evidence="7" id="KW-1185">Reference proteome</keyword>
<dbReference type="RefSeq" id="WP_126978876.1">
    <property type="nucleotide sequence ID" value="NZ_CAWUGC010000014.1"/>
</dbReference>
<dbReference type="SUPFAM" id="SSF55811">
    <property type="entry name" value="Nudix"/>
    <property type="match status" value="1"/>
</dbReference>
<dbReference type="CDD" id="cd03675">
    <property type="entry name" value="NUDIX_Hydrolase"/>
    <property type="match status" value="1"/>
</dbReference>
<dbReference type="InterPro" id="IPR000086">
    <property type="entry name" value="NUDIX_hydrolase_dom"/>
</dbReference>
<keyword evidence="4 6" id="KW-0378">Hydrolase</keyword>
<dbReference type="EMBL" id="PQSP01000002">
    <property type="protein sequence ID" value="RUS67089.1"/>
    <property type="molecule type" value="Genomic_DNA"/>
</dbReference>
<dbReference type="InterPro" id="IPR015797">
    <property type="entry name" value="NUDIX_hydrolase-like_dom_sf"/>
</dbReference>
<keyword evidence="4" id="KW-0460">Magnesium</keyword>
<dbReference type="EC" id="3.6.1.-" evidence="4"/>
<evidence type="ECO:0000256" key="3">
    <source>
        <dbReference type="ARBA" id="ARBA00015552"/>
    </source>
</evidence>
<comment type="cofactor">
    <cofactor evidence="4">
        <name>Mg(2+)</name>
        <dbReference type="ChEBI" id="CHEBI:18420"/>
    </cofactor>
</comment>
<dbReference type="PROSITE" id="PS51462">
    <property type="entry name" value="NUDIX"/>
    <property type="match status" value="1"/>
</dbReference>
<organism evidence="6 7">
    <name type="scientific">Saezia sanguinis</name>
    <dbReference type="NCBI Taxonomy" id="1965230"/>
    <lineage>
        <taxon>Bacteria</taxon>
        <taxon>Pseudomonadati</taxon>
        <taxon>Pseudomonadota</taxon>
        <taxon>Betaproteobacteria</taxon>
        <taxon>Burkholderiales</taxon>
        <taxon>Saeziaceae</taxon>
        <taxon>Saezia</taxon>
    </lineage>
</organism>
<dbReference type="InterPro" id="IPR033713">
    <property type="entry name" value="NudJ"/>
</dbReference>
<dbReference type="PANTHER" id="PTHR43736">
    <property type="entry name" value="ADP-RIBOSE PYROPHOSPHATASE"/>
    <property type="match status" value="1"/>
</dbReference>
<evidence type="ECO:0000313" key="7">
    <source>
        <dbReference type="Proteomes" id="UP000286947"/>
    </source>
</evidence>
<evidence type="ECO:0000256" key="1">
    <source>
        <dbReference type="ARBA" id="ARBA00007608"/>
    </source>
</evidence>
<gene>
    <name evidence="4 6" type="primary">nudJ</name>
    <name evidence="6" type="ORF">CUZ56_01028</name>
</gene>